<dbReference type="EMBL" id="CP051775">
    <property type="protein sequence ID" value="QJE72325.1"/>
    <property type="molecule type" value="Genomic_DNA"/>
</dbReference>
<dbReference type="SUPFAM" id="SSF47413">
    <property type="entry name" value="lambda repressor-like DNA-binding domains"/>
    <property type="match status" value="1"/>
</dbReference>
<evidence type="ECO:0000256" key="4">
    <source>
        <dbReference type="SAM" id="MobiDB-lite"/>
    </source>
</evidence>
<dbReference type="PROSITE" id="PS50943">
    <property type="entry name" value="HTH_CROC1"/>
    <property type="match status" value="1"/>
</dbReference>
<feature type="domain" description="HTH cro/C1-type" evidence="5">
    <location>
        <begin position="59"/>
        <end position="112"/>
    </location>
</feature>
<feature type="compositionally biased region" description="Acidic residues" evidence="4">
    <location>
        <begin position="24"/>
        <end position="40"/>
    </location>
</feature>
<sequence length="120" mass="13353">MRLFSREEVRQARPADPAKASGFTDDDIDRMIADDPDEAPDLSTLDAAGFVGMSPLPDVEALRDRLGLTQEEFARQFGLNVHLLRDWEQHRAEPDTAAATLLKVIAEDPDLVRRAVGGRR</sequence>
<feature type="compositionally biased region" description="Basic and acidic residues" evidence="4">
    <location>
        <begin position="1"/>
        <end position="13"/>
    </location>
</feature>
<dbReference type="GO" id="GO:0003677">
    <property type="term" value="F:DNA binding"/>
    <property type="evidence" value="ECO:0007669"/>
    <property type="project" value="UniProtKB-KW"/>
</dbReference>
<dbReference type="AlphaFoldDB" id="A0A858R4K8"/>
<evidence type="ECO:0000256" key="2">
    <source>
        <dbReference type="ARBA" id="ARBA00023125"/>
    </source>
</evidence>
<evidence type="ECO:0000313" key="6">
    <source>
        <dbReference type="EMBL" id="QJE72325.1"/>
    </source>
</evidence>
<dbReference type="KEGG" id="acru:HHL28_03715"/>
<dbReference type="CDD" id="cd00093">
    <property type="entry name" value="HTH_XRE"/>
    <property type="match status" value="1"/>
</dbReference>
<keyword evidence="3" id="KW-0804">Transcription</keyword>
<dbReference type="InterPro" id="IPR010982">
    <property type="entry name" value="Lambda_DNA-bd_dom_sf"/>
</dbReference>
<dbReference type="InterPro" id="IPR001387">
    <property type="entry name" value="Cro/C1-type_HTH"/>
</dbReference>
<organism evidence="6 7">
    <name type="scientific">Aerophototrophica crusticola</name>
    <dbReference type="NCBI Taxonomy" id="1709002"/>
    <lineage>
        <taxon>Bacteria</taxon>
        <taxon>Pseudomonadati</taxon>
        <taxon>Pseudomonadota</taxon>
        <taxon>Alphaproteobacteria</taxon>
        <taxon>Rhodospirillales</taxon>
        <taxon>Rhodospirillaceae</taxon>
        <taxon>Aerophototrophica</taxon>
    </lineage>
</organism>
<dbReference type="Gene3D" id="1.10.260.40">
    <property type="entry name" value="lambda repressor-like DNA-binding domains"/>
    <property type="match status" value="1"/>
</dbReference>
<name>A0A858R4K8_9PROT</name>
<dbReference type="PANTHER" id="PTHR36511">
    <property type="entry name" value="MERR FAMILY BACTERIAL REGULATORY PROTEIN"/>
    <property type="match status" value="1"/>
</dbReference>
<evidence type="ECO:0000313" key="7">
    <source>
        <dbReference type="Proteomes" id="UP000501891"/>
    </source>
</evidence>
<gene>
    <name evidence="6" type="ORF">HHL28_03715</name>
</gene>
<protein>
    <submittedName>
        <fullName evidence="6">Helix-turn-helix domain-containing protein</fullName>
    </submittedName>
</protein>
<feature type="region of interest" description="Disordered" evidence="4">
    <location>
        <begin position="1"/>
        <end position="44"/>
    </location>
</feature>
<dbReference type="Proteomes" id="UP000501891">
    <property type="component" value="Chromosome"/>
</dbReference>
<proteinExistence type="predicted"/>
<keyword evidence="1" id="KW-0805">Transcription regulation</keyword>
<keyword evidence="7" id="KW-1185">Reference proteome</keyword>
<keyword evidence="2" id="KW-0238">DNA-binding</keyword>
<evidence type="ECO:0000259" key="5">
    <source>
        <dbReference type="PROSITE" id="PS50943"/>
    </source>
</evidence>
<dbReference type="InterPro" id="IPR052359">
    <property type="entry name" value="HTH-type_reg/antitoxin"/>
</dbReference>
<accession>A0A858R4K8</accession>
<reference evidence="6" key="1">
    <citation type="submission" date="2020-04" db="EMBL/GenBank/DDBJ databases">
        <title>A desert anoxygenic phototrophic bacterium fixes CO2 using RubisCO under aerobic conditions.</title>
        <authorList>
            <person name="Tang K."/>
        </authorList>
    </citation>
    <scope>NUCLEOTIDE SEQUENCE [LARGE SCALE GENOMIC DNA]</scope>
    <source>
        <strain evidence="6">MIMtkB3</strain>
    </source>
</reference>
<dbReference type="PANTHER" id="PTHR36511:SF4">
    <property type="entry name" value="ANTITOXIN MQSA"/>
    <property type="match status" value="1"/>
</dbReference>
<evidence type="ECO:0000256" key="3">
    <source>
        <dbReference type="ARBA" id="ARBA00023163"/>
    </source>
</evidence>
<evidence type="ECO:0000256" key="1">
    <source>
        <dbReference type="ARBA" id="ARBA00023015"/>
    </source>
</evidence>